<accession>A0A840IR86</accession>
<feature type="domain" description="HTH tetR-type" evidence="3">
    <location>
        <begin position="19"/>
        <end position="79"/>
    </location>
</feature>
<dbReference type="Gene3D" id="1.10.357.10">
    <property type="entry name" value="Tetracycline Repressor, domain 2"/>
    <property type="match status" value="2"/>
</dbReference>
<dbReference type="Pfam" id="PF00440">
    <property type="entry name" value="TetR_N"/>
    <property type="match status" value="2"/>
</dbReference>
<dbReference type="Proteomes" id="UP000581769">
    <property type="component" value="Unassembled WGS sequence"/>
</dbReference>
<dbReference type="PANTHER" id="PTHR30055:SF237">
    <property type="entry name" value="TRANSCRIPTIONAL REPRESSOR MCE3R"/>
    <property type="match status" value="1"/>
</dbReference>
<gene>
    <name evidence="4" type="ORF">BJY18_001544</name>
</gene>
<evidence type="ECO:0000313" key="4">
    <source>
        <dbReference type="EMBL" id="MBB4684059.1"/>
    </source>
</evidence>
<reference evidence="4 5" key="1">
    <citation type="submission" date="2020-08" db="EMBL/GenBank/DDBJ databases">
        <title>Sequencing the genomes of 1000 actinobacteria strains.</title>
        <authorList>
            <person name="Klenk H.-P."/>
        </authorList>
    </citation>
    <scope>NUCLEOTIDE SEQUENCE [LARGE SCALE GENOMIC DNA]</scope>
    <source>
        <strain evidence="4 5">DSM 45859</strain>
    </source>
</reference>
<keyword evidence="5" id="KW-1185">Reference proteome</keyword>
<feature type="DNA-binding region" description="H-T-H motif" evidence="2">
    <location>
        <begin position="238"/>
        <end position="257"/>
    </location>
</feature>
<organism evidence="4 5">
    <name type="scientific">Amycolatopsis jiangsuensis</name>
    <dbReference type="NCBI Taxonomy" id="1181879"/>
    <lineage>
        <taxon>Bacteria</taxon>
        <taxon>Bacillati</taxon>
        <taxon>Actinomycetota</taxon>
        <taxon>Actinomycetes</taxon>
        <taxon>Pseudonocardiales</taxon>
        <taxon>Pseudonocardiaceae</taxon>
        <taxon>Amycolatopsis</taxon>
    </lineage>
</organism>
<dbReference type="InterPro" id="IPR009057">
    <property type="entry name" value="Homeodomain-like_sf"/>
</dbReference>
<dbReference type="InterPro" id="IPR036271">
    <property type="entry name" value="Tet_transcr_reg_TetR-rel_C_sf"/>
</dbReference>
<dbReference type="AlphaFoldDB" id="A0A840IR86"/>
<dbReference type="PRINTS" id="PR00455">
    <property type="entry name" value="HTHTETR"/>
</dbReference>
<dbReference type="PANTHER" id="PTHR30055">
    <property type="entry name" value="HTH-TYPE TRANSCRIPTIONAL REGULATOR RUTR"/>
    <property type="match status" value="1"/>
</dbReference>
<comment type="caution">
    <text evidence="4">The sequence shown here is derived from an EMBL/GenBank/DDBJ whole genome shotgun (WGS) entry which is preliminary data.</text>
</comment>
<dbReference type="InterPro" id="IPR001647">
    <property type="entry name" value="HTH_TetR"/>
</dbReference>
<dbReference type="Gene3D" id="1.10.10.60">
    <property type="entry name" value="Homeodomain-like"/>
    <property type="match status" value="2"/>
</dbReference>
<dbReference type="GO" id="GO:0003700">
    <property type="term" value="F:DNA-binding transcription factor activity"/>
    <property type="evidence" value="ECO:0007669"/>
    <property type="project" value="TreeGrafter"/>
</dbReference>
<keyword evidence="1 2" id="KW-0238">DNA-binding</keyword>
<protein>
    <submittedName>
        <fullName evidence="4">AcrR family transcriptional regulator</fullName>
    </submittedName>
</protein>
<dbReference type="EMBL" id="JACHMG010000001">
    <property type="protein sequence ID" value="MBB4684059.1"/>
    <property type="molecule type" value="Genomic_DNA"/>
</dbReference>
<proteinExistence type="predicted"/>
<evidence type="ECO:0000313" key="5">
    <source>
        <dbReference type="Proteomes" id="UP000581769"/>
    </source>
</evidence>
<feature type="DNA-binding region" description="H-T-H motif" evidence="2">
    <location>
        <begin position="42"/>
        <end position="61"/>
    </location>
</feature>
<dbReference type="SUPFAM" id="SSF46689">
    <property type="entry name" value="Homeodomain-like"/>
    <property type="match status" value="2"/>
</dbReference>
<dbReference type="GO" id="GO:0000976">
    <property type="term" value="F:transcription cis-regulatory region binding"/>
    <property type="evidence" value="ECO:0007669"/>
    <property type="project" value="TreeGrafter"/>
</dbReference>
<dbReference type="RefSeq" id="WP_184778892.1">
    <property type="nucleotide sequence ID" value="NZ_JACHMG010000001.1"/>
</dbReference>
<dbReference type="InterPro" id="IPR050109">
    <property type="entry name" value="HTH-type_TetR-like_transc_reg"/>
</dbReference>
<sequence>MKAEPQQAIPDRPRRTRPRNRRALIVAAAAELFARNGYDQTGMSDLAAAVGIGPSALYRHFPGKQQLLAEVVTTGLQPIHRLAGDLDLTERATALSRLAALGLDERHLGVLWQREARHLAPGDGERVRGEIRHVGAQFTERVRAVRPELGHDGAELLAWSLLAVLTSVAFHHVELARPAHDELLAGLLAKVLDTPVPAGYRTPPSPAVPPGLLPASRREALLAQAVRMFAAHGYTEVGIEDIGAAADITGPSVYNHYGSKVELLATAFQRGAAALFTSVAAAYSAATEPAGALTALIRSYVDFGRAHHDLVGLLITEIGHLPAEQQRRGRQDQHDYLGEWVHLLRQVHPDLAPPEARIRVHAAIDVINSAVRIPHLRRNPDLPAALSTLCGGLLGV</sequence>
<evidence type="ECO:0000256" key="1">
    <source>
        <dbReference type="ARBA" id="ARBA00023125"/>
    </source>
</evidence>
<name>A0A840IR86_9PSEU</name>
<dbReference type="SUPFAM" id="SSF48498">
    <property type="entry name" value="Tetracyclin repressor-like, C-terminal domain"/>
    <property type="match status" value="1"/>
</dbReference>
<feature type="domain" description="HTH tetR-type" evidence="3">
    <location>
        <begin position="215"/>
        <end position="275"/>
    </location>
</feature>
<dbReference type="PROSITE" id="PS50977">
    <property type="entry name" value="HTH_TETR_2"/>
    <property type="match status" value="2"/>
</dbReference>
<evidence type="ECO:0000256" key="2">
    <source>
        <dbReference type="PROSITE-ProRule" id="PRU00335"/>
    </source>
</evidence>
<evidence type="ECO:0000259" key="3">
    <source>
        <dbReference type="PROSITE" id="PS50977"/>
    </source>
</evidence>